<keyword evidence="1" id="KW-0472">Membrane</keyword>
<reference evidence="2" key="1">
    <citation type="submission" date="2015-04" db="EMBL/GenBank/DDBJ databases">
        <authorList>
            <consortium name="Pathogen Informatics"/>
        </authorList>
    </citation>
    <scope>NUCLEOTIDE SEQUENCE [LARGE SCALE GENOMIC DNA]</scope>
    <source>
        <strain evidence="2">8A</strain>
    </source>
</reference>
<evidence type="ECO:0000313" key="3">
    <source>
        <dbReference type="Proteomes" id="UP000220797"/>
    </source>
</evidence>
<proteinExistence type="predicted"/>
<dbReference type="RefSeq" id="XP_028528839.1">
    <property type="nucleotide sequence ID" value="XM_028672270.1"/>
</dbReference>
<dbReference type="EMBL" id="CVMV01000051">
    <property type="protein sequence ID" value="CRG96031.1"/>
    <property type="molecule type" value="Genomic_DNA"/>
</dbReference>
<comment type="caution">
    <text evidence="2">The sequence shown here is derived from an EMBL/GenBank/DDBJ whole genome shotgun (WGS) entry which is preliminary data.</text>
</comment>
<name>A0A1J1GU95_PLAGA</name>
<gene>
    <name evidence="2" type="ORF">PGAL8A_00324400</name>
</gene>
<protein>
    <submittedName>
        <fullName evidence="2">Fam-g protein</fullName>
    </submittedName>
</protein>
<dbReference type="VEuPathDB" id="PlasmoDB:PGAL8A_00324400"/>
<dbReference type="AlphaFoldDB" id="A0A1J1GU95"/>
<keyword evidence="1" id="KW-0812">Transmembrane</keyword>
<accession>A0A1J1GU95</accession>
<dbReference type="GeneID" id="39731777"/>
<dbReference type="Proteomes" id="UP000220797">
    <property type="component" value="Unassembled WGS sequence"/>
</dbReference>
<sequence length="136" mass="16556">MKAFTLCLKIFTFLILTWIFHCFYNYDSSMSLINKDTMQIANRIKHERLLAEAGVLEKKQTNIKERKEYYPSDEKNNKDEKLVYFKRMFNMWCIAITLLMYELFCKKTNEMNNEYRYQMLNINRNNNSQPHELPIV</sequence>
<evidence type="ECO:0000256" key="1">
    <source>
        <dbReference type="SAM" id="Phobius"/>
    </source>
</evidence>
<evidence type="ECO:0000313" key="2">
    <source>
        <dbReference type="EMBL" id="CRG96031.1"/>
    </source>
</evidence>
<keyword evidence="1" id="KW-1133">Transmembrane helix</keyword>
<feature type="transmembrane region" description="Helical" evidence="1">
    <location>
        <begin position="7"/>
        <end position="26"/>
    </location>
</feature>
<keyword evidence="3" id="KW-1185">Reference proteome</keyword>
<feature type="transmembrane region" description="Helical" evidence="1">
    <location>
        <begin position="84"/>
        <end position="104"/>
    </location>
</feature>
<organism evidence="2 3">
    <name type="scientific">Plasmodium gallinaceum</name>
    <dbReference type="NCBI Taxonomy" id="5849"/>
    <lineage>
        <taxon>Eukaryota</taxon>
        <taxon>Sar</taxon>
        <taxon>Alveolata</taxon>
        <taxon>Apicomplexa</taxon>
        <taxon>Aconoidasida</taxon>
        <taxon>Haemosporida</taxon>
        <taxon>Plasmodiidae</taxon>
        <taxon>Plasmodium</taxon>
        <taxon>Plasmodium (Haemamoeba)</taxon>
    </lineage>
</organism>